<evidence type="ECO:0000256" key="2">
    <source>
        <dbReference type="SAM" id="Phobius"/>
    </source>
</evidence>
<reference evidence="3" key="1">
    <citation type="submission" date="2023-10" db="EMBL/GenBank/DDBJ databases">
        <authorList>
            <person name="Chen Y."/>
            <person name="Shah S."/>
            <person name="Dougan E. K."/>
            <person name="Thang M."/>
            <person name="Chan C."/>
        </authorList>
    </citation>
    <scope>NUCLEOTIDE SEQUENCE [LARGE SCALE GENOMIC DNA]</scope>
</reference>
<keyword evidence="2" id="KW-0472">Membrane</keyword>
<keyword evidence="2" id="KW-0812">Transmembrane</keyword>
<evidence type="ECO:0000256" key="1">
    <source>
        <dbReference type="SAM" id="MobiDB-lite"/>
    </source>
</evidence>
<name>A0ABN9RQ68_9DINO</name>
<proteinExistence type="predicted"/>
<feature type="region of interest" description="Disordered" evidence="1">
    <location>
        <begin position="169"/>
        <end position="197"/>
    </location>
</feature>
<comment type="caution">
    <text evidence="3">The sequence shown here is derived from an EMBL/GenBank/DDBJ whole genome shotgun (WGS) entry which is preliminary data.</text>
</comment>
<keyword evidence="4" id="KW-1185">Reference proteome</keyword>
<sequence length="256" mass="27348">MTSKEAATPRLYGGVDGTKTSNTMEALPTAAYCKNCRSPRRLQRDLRSRDGAVAPIVSRIVGVVTVPARLPPRRRRRRWRSRRRGRLCPTLMLGVGQRVRQRPFASGIHHLHTFVAVSLFLAFIAAQFSVTIRCRRRVADLLLGGRAPPGGGMAARTGWSDVRPAICTRGCGPRGPRTTGGPAPPRASRGARAPAAEGLWPACPGGWPAPAHAAWRALAEADHRSSDEPAARAGRRGPRTAGGSEGEGRIGAALGR</sequence>
<gene>
    <name evidence="3" type="ORF">PCOR1329_LOCUS22715</name>
</gene>
<dbReference type="Proteomes" id="UP001189429">
    <property type="component" value="Unassembled WGS sequence"/>
</dbReference>
<evidence type="ECO:0000313" key="3">
    <source>
        <dbReference type="EMBL" id="CAK0821376.1"/>
    </source>
</evidence>
<evidence type="ECO:0000313" key="4">
    <source>
        <dbReference type="Proteomes" id="UP001189429"/>
    </source>
</evidence>
<feature type="compositionally biased region" description="Basic and acidic residues" evidence="1">
    <location>
        <begin position="219"/>
        <end position="230"/>
    </location>
</feature>
<feature type="region of interest" description="Disordered" evidence="1">
    <location>
        <begin position="218"/>
        <end position="256"/>
    </location>
</feature>
<protein>
    <submittedName>
        <fullName evidence="3">Uncharacterized protein</fullName>
    </submittedName>
</protein>
<accession>A0ABN9RQ68</accession>
<dbReference type="EMBL" id="CAUYUJ010007624">
    <property type="protein sequence ID" value="CAK0821376.1"/>
    <property type="molecule type" value="Genomic_DNA"/>
</dbReference>
<feature type="transmembrane region" description="Helical" evidence="2">
    <location>
        <begin position="108"/>
        <end position="128"/>
    </location>
</feature>
<keyword evidence="2" id="KW-1133">Transmembrane helix</keyword>
<feature type="non-terminal residue" evidence="3">
    <location>
        <position position="256"/>
    </location>
</feature>
<organism evidence="3 4">
    <name type="scientific">Prorocentrum cordatum</name>
    <dbReference type="NCBI Taxonomy" id="2364126"/>
    <lineage>
        <taxon>Eukaryota</taxon>
        <taxon>Sar</taxon>
        <taxon>Alveolata</taxon>
        <taxon>Dinophyceae</taxon>
        <taxon>Prorocentrales</taxon>
        <taxon>Prorocentraceae</taxon>
        <taxon>Prorocentrum</taxon>
    </lineage>
</organism>